<dbReference type="InterPro" id="IPR055170">
    <property type="entry name" value="GFO_IDH_MocA-like_dom"/>
</dbReference>
<proteinExistence type="predicted"/>
<dbReference type="AlphaFoldDB" id="A0A4S8NU00"/>
<dbReference type="GO" id="GO:0000166">
    <property type="term" value="F:nucleotide binding"/>
    <property type="evidence" value="ECO:0007669"/>
    <property type="project" value="InterPro"/>
</dbReference>
<sequence>MTSRAVLCGCGAMAKGWLRAIQSNPEIGAAVTIVGLVDINRDTASALAAEFGLEDVVIGTSLANVLIDTQADMLFDVVIPSARAEVVSTALRLGCHVLSEKPLANSMEEANALLALAATTGRVHAVVQNRRFISGVRRMRRAVAEGLIGELTAIHCDFFIGPHFGGFREAMDNVLLLDMAIHTFDAARFVSGKLPLSVYCVETNPSGSWYAHGAAANAVFRLSGDAVFTYRGSWCAEGRRTSWESSWRLVGSRGMLTWDGEDAFEATVAGDEPGLLHGHRTLVVPEVPAEEETHGHRSVLVDFIRAVRSDRSPETVATDNVRSLAMVFGAIESARTGLPVDLSAQGY</sequence>
<gene>
    <name evidence="3" type="ORF">FAA97_17515</name>
</gene>
<evidence type="ECO:0000313" key="4">
    <source>
        <dbReference type="Proteomes" id="UP000308828"/>
    </source>
</evidence>
<reference evidence="3 4" key="1">
    <citation type="submission" date="2019-04" db="EMBL/GenBank/DDBJ databases">
        <title>Genome sequence of strain shin9-1.</title>
        <authorList>
            <person name="Gao J."/>
            <person name="Sun J."/>
        </authorList>
    </citation>
    <scope>NUCLEOTIDE SEQUENCE [LARGE SCALE GENOMIC DNA]</scope>
    <source>
        <strain evidence="4">shin9-1</strain>
    </source>
</reference>
<dbReference type="Pfam" id="PF01408">
    <property type="entry name" value="GFO_IDH_MocA"/>
    <property type="match status" value="1"/>
</dbReference>
<evidence type="ECO:0000259" key="2">
    <source>
        <dbReference type="Pfam" id="PF22725"/>
    </source>
</evidence>
<feature type="domain" description="Gfo/Idh/MocA-like oxidoreductase N-terminal" evidence="1">
    <location>
        <begin position="4"/>
        <end position="125"/>
    </location>
</feature>
<organism evidence="3 4">
    <name type="scientific">Peteryoungia ipomoeae</name>
    <dbReference type="NCBI Taxonomy" id="1210932"/>
    <lineage>
        <taxon>Bacteria</taxon>
        <taxon>Pseudomonadati</taxon>
        <taxon>Pseudomonadota</taxon>
        <taxon>Alphaproteobacteria</taxon>
        <taxon>Hyphomicrobiales</taxon>
        <taxon>Rhizobiaceae</taxon>
        <taxon>Peteryoungia</taxon>
    </lineage>
</organism>
<keyword evidence="4" id="KW-1185">Reference proteome</keyword>
<protein>
    <submittedName>
        <fullName evidence="3">Gfo/Idh/MocA family oxidoreductase</fullName>
    </submittedName>
</protein>
<dbReference type="PANTHER" id="PTHR43708">
    <property type="entry name" value="CONSERVED EXPRESSED OXIDOREDUCTASE (EUROFUNG)"/>
    <property type="match status" value="1"/>
</dbReference>
<name>A0A4S8NU00_9HYPH</name>
<dbReference type="InterPro" id="IPR000683">
    <property type="entry name" value="Gfo/Idh/MocA-like_OxRdtase_N"/>
</dbReference>
<dbReference type="SUPFAM" id="SSF55347">
    <property type="entry name" value="Glyceraldehyde-3-phosphate dehydrogenase-like, C-terminal domain"/>
    <property type="match status" value="1"/>
</dbReference>
<dbReference type="Proteomes" id="UP000308828">
    <property type="component" value="Unassembled WGS sequence"/>
</dbReference>
<dbReference type="InterPro" id="IPR036291">
    <property type="entry name" value="NAD(P)-bd_dom_sf"/>
</dbReference>
<dbReference type="Gene3D" id="3.40.50.720">
    <property type="entry name" value="NAD(P)-binding Rossmann-like Domain"/>
    <property type="match status" value="1"/>
</dbReference>
<feature type="domain" description="GFO/IDH/MocA-like oxidoreductase" evidence="2">
    <location>
        <begin position="136"/>
        <end position="256"/>
    </location>
</feature>
<dbReference type="InterPro" id="IPR051317">
    <property type="entry name" value="Gfo/Idh/MocA_oxidoreduct"/>
</dbReference>
<dbReference type="PANTHER" id="PTHR43708:SF8">
    <property type="entry name" value="OXIDOREDUCTASE"/>
    <property type="match status" value="1"/>
</dbReference>
<dbReference type="RefSeq" id="WP_136599852.1">
    <property type="nucleotide sequence ID" value="NZ_STGV01000006.1"/>
</dbReference>
<dbReference type="SUPFAM" id="SSF51735">
    <property type="entry name" value="NAD(P)-binding Rossmann-fold domains"/>
    <property type="match status" value="1"/>
</dbReference>
<dbReference type="EMBL" id="STGV01000006">
    <property type="protein sequence ID" value="THV20993.1"/>
    <property type="molecule type" value="Genomic_DNA"/>
</dbReference>
<comment type="caution">
    <text evidence="3">The sequence shown here is derived from an EMBL/GenBank/DDBJ whole genome shotgun (WGS) entry which is preliminary data.</text>
</comment>
<evidence type="ECO:0000259" key="1">
    <source>
        <dbReference type="Pfam" id="PF01408"/>
    </source>
</evidence>
<dbReference type="OrthoDB" id="9800252at2"/>
<dbReference type="Gene3D" id="3.30.360.10">
    <property type="entry name" value="Dihydrodipicolinate Reductase, domain 2"/>
    <property type="match status" value="1"/>
</dbReference>
<evidence type="ECO:0000313" key="3">
    <source>
        <dbReference type="EMBL" id="THV20993.1"/>
    </source>
</evidence>
<dbReference type="Pfam" id="PF22725">
    <property type="entry name" value="GFO_IDH_MocA_C3"/>
    <property type="match status" value="1"/>
</dbReference>
<accession>A0A4S8NU00</accession>